<keyword evidence="5" id="KW-0812">Transmembrane</keyword>
<evidence type="ECO:0000256" key="6">
    <source>
        <dbReference type="ARBA" id="ARBA00023136"/>
    </source>
</evidence>
<accession>A0ABR5NNV1</accession>
<evidence type="ECO:0000313" key="10">
    <source>
        <dbReference type="Proteomes" id="UP000050902"/>
    </source>
</evidence>
<keyword evidence="6" id="KW-0472">Membrane</keyword>
<keyword evidence="4" id="KW-1134">Transmembrane beta strand</keyword>
<evidence type="ECO:0000256" key="8">
    <source>
        <dbReference type="SAM" id="Coils"/>
    </source>
</evidence>
<dbReference type="SUPFAM" id="SSF56954">
    <property type="entry name" value="Outer membrane efflux proteins (OEP)"/>
    <property type="match status" value="1"/>
</dbReference>
<name>A0ABR5NNV1_9GAMM</name>
<keyword evidence="8" id="KW-0175">Coiled coil</keyword>
<gene>
    <name evidence="9" type="ORF">ABB22_02220</name>
</gene>
<evidence type="ECO:0000256" key="5">
    <source>
        <dbReference type="ARBA" id="ARBA00022692"/>
    </source>
</evidence>
<evidence type="ECO:0000256" key="2">
    <source>
        <dbReference type="ARBA" id="ARBA00007613"/>
    </source>
</evidence>
<comment type="caution">
    <text evidence="9">The sequence shown here is derived from an EMBL/GenBank/DDBJ whole genome shotgun (WGS) entry which is preliminary data.</text>
</comment>
<dbReference type="InterPro" id="IPR003423">
    <property type="entry name" value="OMP_efflux"/>
</dbReference>
<proteinExistence type="inferred from homology"/>
<organism evidence="9 10">
    <name type="scientific">Stenotrophomonas nitritireducens</name>
    <dbReference type="NCBI Taxonomy" id="83617"/>
    <lineage>
        <taxon>Bacteria</taxon>
        <taxon>Pseudomonadati</taxon>
        <taxon>Pseudomonadota</taxon>
        <taxon>Gammaproteobacteria</taxon>
        <taxon>Lysobacterales</taxon>
        <taxon>Lysobacteraceae</taxon>
        <taxon>Stenotrophomonas</taxon>
    </lineage>
</organism>
<dbReference type="EMBL" id="LDJG01000003">
    <property type="protein sequence ID" value="KRG60404.1"/>
    <property type="molecule type" value="Genomic_DNA"/>
</dbReference>
<dbReference type="PANTHER" id="PTHR30026:SF21">
    <property type="entry name" value="SLR1270 PROTEIN"/>
    <property type="match status" value="1"/>
</dbReference>
<dbReference type="InterPro" id="IPR051906">
    <property type="entry name" value="TolC-like"/>
</dbReference>
<dbReference type="Pfam" id="PF02321">
    <property type="entry name" value="OEP"/>
    <property type="match status" value="1"/>
</dbReference>
<evidence type="ECO:0000256" key="7">
    <source>
        <dbReference type="ARBA" id="ARBA00023237"/>
    </source>
</evidence>
<dbReference type="Gene3D" id="1.20.1600.10">
    <property type="entry name" value="Outer membrane efflux proteins (OEP)"/>
    <property type="match status" value="1"/>
</dbReference>
<reference evidence="9 10" key="1">
    <citation type="submission" date="2015-05" db="EMBL/GenBank/DDBJ databases">
        <title>Genome sequencing and analysis of members of genus Stenotrophomonas.</title>
        <authorList>
            <person name="Patil P.P."/>
            <person name="Midha S."/>
            <person name="Patil P.B."/>
        </authorList>
    </citation>
    <scope>NUCLEOTIDE SEQUENCE [LARGE SCALE GENOMIC DNA]</scope>
    <source>
        <strain evidence="9 10">DSM 12575</strain>
    </source>
</reference>
<keyword evidence="10" id="KW-1185">Reference proteome</keyword>
<evidence type="ECO:0000313" key="9">
    <source>
        <dbReference type="EMBL" id="KRG60404.1"/>
    </source>
</evidence>
<dbReference type="Proteomes" id="UP000050902">
    <property type="component" value="Unassembled WGS sequence"/>
</dbReference>
<comment type="subcellular location">
    <subcellularLocation>
        <location evidence="1">Cell outer membrane</location>
    </subcellularLocation>
</comment>
<evidence type="ECO:0000256" key="4">
    <source>
        <dbReference type="ARBA" id="ARBA00022452"/>
    </source>
</evidence>
<keyword evidence="3" id="KW-0813">Transport</keyword>
<protein>
    <submittedName>
        <fullName evidence="9">Cation transporter</fullName>
    </submittedName>
</protein>
<dbReference type="PANTHER" id="PTHR30026">
    <property type="entry name" value="OUTER MEMBRANE PROTEIN TOLC"/>
    <property type="match status" value="1"/>
</dbReference>
<evidence type="ECO:0000256" key="3">
    <source>
        <dbReference type="ARBA" id="ARBA00022448"/>
    </source>
</evidence>
<sequence length="366" mass="39883">MEAVRNRAQREALPAPYVVGADFENVAGTGGLSGVDSAETTLRIGRVLELGGKRHARTALGDAEINLQRGAEGVARLDITNSTTQRFIQAAVAQEHVEHAEERVRHANSTRREVARWVQAARNPDSDLRAAEITLADAELKHEQALQALQGAKARLAASWGALTPDFDTVDANLDTLPPLADFGTLAGRLPQTPQQRLAQLETASIAARRRIAVASGKPDVNVSLGVRRLEATGDQGLVMSFSLPLGSQRRASYSVAEADADLAAVHARAQATGLEQRQQLFDRYQLMQQARSEVEALRTRMLPKAQEAVSLTRRGFEAGRFSFLALAQAEKTLFDLREREIEAAARYYTLLVEVERLTAHIPDAS</sequence>
<comment type="similarity">
    <text evidence="2">Belongs to the outer membrane factor (OMF) (TC 1.B.17) family.</text>
</comment>
<evidence type="ECO:0000256" key="1">
    <source>
        <dbReference type="ARBA" id="ARBA00004442"/>
    </source>
</evidence>
<keyword evidence="7" id="KW-0998">Cell outer membrane</keyword>
<feature type="coiled-coil region" evidence="8">
    <location>
        <begin position="128"/>
        <end position="155"/>
    </location>
</feature>